<sequence>MQTLDVDTEGKPAFRRRGEDSRGDRGEKTNSSADHQTHGRYKNSGKAAYGAEGGRERDWDCGDTDKVHPDEKSRHRGRMRPKLIIAAADAEEGSRSNAPRSLPNPRRLRLPTELLRQVFQALPDSRDRRSLCSDLRSTAVVCREWNPVASERLWTHVVVSSPHMVRSFTNTIGKGGASATKLATTVRTLKQEFFDWEAMDDFAGVVHRLEGLRLFATYWRVVDFPYPRQLTLFGPPISVVVTALLLSCPRLEVLSIPAPSLTPGSWGSDSDSDSDLDTERESDSDSDSNGDVDEDEDWDLTGLRVAGRRCSAGELWFQNLLLRSVGPLVELGLESDDPEHPLAVPDTEAITLPNLEIVEAKGCVTSLFPSLINIQHPLRRLVLAADSMLLLRLGFGTSDCGPMRQPIFTSNGLQHFLRVRGSNLTLLNIADNMFAVKDLLGCVTCIGQTAPLLETLILQTPRSGWHGDSFGLEKVAFLRDLKRGCPNLRHVELPVSYYRDSASHVSEEVLQLLADLKVDIYRISDP</sequence>
<keyword evidence="4" id="KW-1185">Reference proteome</keyword>
<dbReference type="Pfam" id="PF12937">
    <property type="entry name" value="F-box-like"/>
    <property type="match status" value="1"/>
</dbReference>
<dbReference type="Proteomes" id="UP000269721">
    <property type="component" value="Unassembled WGS sequence"/>
</dbReference>
<dbReference type="InterPro" id="IPR036047">
    <property type="entry name" value="F-box-like_dom_sf"/>
</dbReference>
<evidence type="ECO:0000256" key="1">
    <source>
        <dbReference type="SAM" id="MobiDB-lite"/>
    </source>
</evidence>
<protein>
    <recommendedName>
        <fullName evidence="2">F-box domain-containing protein</fullName>
    </recommendedName>
</protein>
<dbReference type="OrthoDB" id="10257471at2759"/>
<dbReference type="SUPFAM" id="SSF81383">
    <property type="entry name" value="F-box domain"/>
    <property type="match status" value="1"/>
</dbReference>
<evidence type="ECO:0000259" key="2">
    <source>
        <dbReference type="Pfam" id="PF12937"/>
    </source>
</evidence>
<dbReference type="InterPro" id="IPR001810">
    <property type="entry name" value="F-box_dom"/>
</dbReference>
<feature type="region of interest" description="Disordered" evidence="1">
    <location>
        <begin position="262"/>
        <end position="295"/>
    </location>
</feature>
<reference evidence="4" key="1">
    <citation type="journal article" date="2018" name="Nat. Microbiol.">
        <title>Leveraging single-cell genomics to expand the fungal tree of life.</title>
        <authorList>
            <person name="Ahrendt S.R."/>
            <person name="Quandt C.A."/>
            <person name="Ciobanu D."/>
            <person name="Clum A."/>
            <person name="Salamov A."/>
            <person name="Andreopoulos B."/>
            <person name="Cheng J.F."/>
            <person name="Woyke T."/>
            <person name="Pelin A."/>
            <person name="Henrissat B."/>
            <person name="Reynolds N.K."/>
            <person name="Benny G.L."/>
            <person name="Smith M.E."/>
            <person name="James T.Y."/>
            <person name="Grigoriev I.V."/>
        </authorList>
    </citation>
    <scope>NUCLEOTIDE SEQUENCE [LARGE SCALE GENOMIC DNA]</scope>
</reference>
<evidence type="ECO:0000313" key="4">
    <source>
        <dbReference type="Proteomes" id="UP000269721"/>
    </source>
</evidence>
<organism evidence="3 4">
    <name type="scientific">Blyttiomyces helicus</name>
    <dbReference type="NCBI Taxonomy" id="388810"/>
    <lineage>
        <taxon>Eukaryota</taxon>
        <taxon>Fungi</taxon>
        <taxon>Fungi incertae sedis</taxon>
        <taxon>Chytridiomycota</taxon>
        <taxon>Chytridiomycota incertae sedis</taxon>
        <taxon>Chytridiomycetes</taxon>
        <taxon>Chytridiomycetes incertae sedis</taxon>
        <taxon>Blyttiomyces</taxon>
    </lineage>
</organism>
<gene>
    <name evidence="3" type="ORF">BDK51DRAFT_40914</name>
</gene>
<feature type="domain" description="F-box" evidence="2">
    <location>
        <begin position="109"/>
        <end position="158"/>
    </location>
</feature>
<dbReference type="EMBL" id="KZ995814">
    <property type="protein sequence ID" value="RKO89926.1"/>
    <property type="molecule type" value="Genomic_DNA"/>
</dbReference>
<accession>A0A4P9WHC2</accession>
<feature type="compositionally biased region" description="Basic and acidic residues" evidence="1">
    <location>
        <begin position="8"/>
        <end position="28"/>
    </location>
</feature>
<dbReference type="AlphaFoldDB" id="A0A4P9WHC2"/>
<feature type="compositionally biased region" description="Acidic residues" evidence="1">
    <location>
        <begin position="284"/>
        <end position="295"/>
    </location>
</feature>
<feature type="compositionally biased region" description="Basic and acidic residues" evidence="1">
    <location>
        <begin position="53"/>
        <end position="73"/>
    </location>
</feature>
<feature type="region of interest" description="Disordered" evidence="1">
    <location>
        <begin position="1"/>
        <end position="77"/>
    </location>
</feature>
<name>A0A4P9WHC2_9FUNG</name>
<evidence type="ECO:0000313" key="3">
    <source>
        <dbReference type="EMBL" id="RKO89926.1"/>
    </source>
</evidence>
<proteinExistence type="predicted"/>